<dbReference type="AlphaFoldDB" id="E9H975"/>
<dbReference type="EMBL" id="GL732607">
    <property type="protein sequence ID" value="EFX71746.1"/>
    <property type="molecule type" value="Genomic_DNA"/>
</dbReference>
<protein>
    <submittedName>
        <fullName evidence="2">Uncharacterized protein</fullName>
    </submittedName>
</protein>
<dbReference type="KEGG" id="dpx:DAPPUDRAFT_255451"/>
<keyword evidence="3" id="KW-1185">Reference proteome</keyword>
<dbReference type="InParanoid" id="E9H975"/>
<evidence type="ECO:0000313" key="3">
    <source>
        <dbReference type="Proteomes" id="UP000000305"/>
    </source>
</evidence>
<accession>E9H975</accession>
<organism evidence="2 3">
    <name type="scientific">Daphnia pulex</name>
    <name type="common">Water flea</name>
    <dbReference type="NCBI Taxonomy" id="6669"/>
    <lineage>
        <taxon>Eukaryota</taxon>
        <taxon>Metazoa</taxon>
        <taxon>Ecdysozoa</taxon>
        <taxon>Arthropoda</taxon>
        <taxon>Crustacea</taxon>
        <taxon>Branchiopoda</taxon>
        <taxon>Diplostraca</taxon>
        <taxon>Cladocera</taxon>
        <taxon>Anomopoda</taxon>
        <taxon>Daphniidae</taxon>
        <taxon>Daphnia</taxon>
    </lineage>
</organism>
<dbReference type="Proteomes" id="UP000000305">
    <property type="component" value="Unassembled WGS sequence"/>
</dbReference>
<feature type="region of interest" description="Disordered" evidence="1">
    <location>
        <begin position="1"/>
        <end position="24"/>
    </location>
</feature>
<gene>
    <name evidence="2" type="ORF">DAPPUDRAFT_255451</name>
</gene>
<reference evidence="2 3" key="1">
    <citation type="journal article" date="2011" name="Science">
        <title>The ecoresponsive genome of Daphnia pulex.</title>
        <authorList>
            <person name="Colbourne J.K."/>
            <person name="Pfrender M.E."/>
            <person name="Gilbert D."/>
            <person name="Thomas W.K."/>
            <person name="Tucker A."/>
            <person name="Oakley T.H."/>
            <person name="Tokishita S."/>
            <person name="Aerts A."/>
            <person name="Arnold G.J."/>
            <person name="Basu M.K."/>
            <person name="Bauer D.J."/>
            <person name="Caceres C.E."/>
            <person name="Carmel L."/>
            <person name="Casola C."/>
            <person name="Choi J.H."/>
            <person name="Detter J.C."/>
            <person name="Dong Q."/>
            <person name="Dusheyko S."/>
            <person name="Eads B.D."/>
            <person name="Frohlich T."/>
            <person name="Geiler-Samerotte K.A."/>
            <person name="Gerlach D."/>
            <person name="Hatcher P."/>
            <person name="Jogdeo S."/>
            <person name="Krijgsveld J."/>
            <person name="Kriventseva E.V."/>
            <person name="Kultz D."/>
            <person name="Laforsch C."/>
            <person name="Lindquist E."/>
            <person name="Lopez J."/>
            <person name="Manak J.R."/>
            <person name="Muller J."/>
            <person name="Pangilinan J."/>
            <person name="Patwardhan R.P."/>
            <person name="Pitluck S."/>
            <person name="Pritham E.J."/>
            <person name="Rechtsteiner A."/>
            <person name="Rho M."/>
            <person name="Rogozin I.B."/>
            <person name="Sakarya O."/>
            <person name="Salamov A."/>
            <person name="Schaack S."/>
            <person name="Shapiro H."/>
            <person name="Shiga Y."/>
            <person name="Skalitzky C."/>
            <person name="Smith Z."/>
            <person name="Souvorov A."/>
            <person name="Sung W."/>
            <person name="Tang Z."/>
            <person name="Tsuchiya D."/>
            <person name="Tu H."/>
            <person name="Vos H."/>
            <person name="Wang M."/>
            <person name="Wolf Y.I."/>
            <person name="Yamagata H."/>
            <person name="Yamada T."/>
            <person name="Ye Y."/>
            <person name="Shaw J.R."/>
            <person name="Andrews J."/>
            <person name="Crease T.J."/>
            <person name="Tang H."/>
            <person name="Lucas S.M."/>
            <person name="Robertson H.M."/>
            <person name="Bork P."/>
            <person name="Koonin E.V."/>
            <person name="Zdobnov E.M."/>
            <person name="Grigoriev I.V."/>
            <person name="Lynch M."/>
            <person name="Boore J.L."/>
        </authorList>
    </citation>
    <scope>NUCLEOTIDE SEQUENCE [LARGE SCALE GENOMIC DNA]</scope>
</reference>
<proteinExistence type="predicted"/>
<name>E9H975_DAPPU</name>
<feature type="compositionally biased region" description="Basic and acidic residues" evidence="1">
    <location>
        <begin position="1"/>
        <end position="10"/>
    </location>
</feature>
<dbReference type="HOGENOM" id="CLU_2869872_0_0_1"/>
<dbReference type="PhylomeDB" id="E9H975"/>
<evidence type="ECO:0000313" key="2">
    <source>
        <dbReference type="EMBL" id="EFX71746.1"/>
    </source>
</evidence>
<feature type="compositionally biased region" description="Polar residues" evidence="1">
    <location>
        <begin position="11"/>
        <end position="20"/>
    </location>
</feature>
<evidence type="ECO:0000256" key="1">
    <source>
        <dbReference type="SAM" id="MobiDB-lite"/>
    </source>
</evidence>
<sequence>MYNNLNKRENSNLTRYLSEQDQSDLEVDQIQDDDMYGDQAGAVTEEEMEDVLKEGQHASHYTMI</sequence>